<reference evidence="3" key="1">
    <citation type="journal article" date="2019" name="Int. J. Syst. Evol. Microbiol.">
        <title>The Global Catalogue of Microorganisms (GCM) 10K type strain sequencing project: providing services to taxonomists for standard genome sequencing and annotation.</title>
        <authorList>
            <consortium name="The Broad Institute Genomics Platform"/>
            <consortium name="The Broad Institute Genome Sequencing Center for Infectious Disease"/>
            <person name="Wu L."/>
            <person name="Ma J."/>
        </authorList>
    </citation>
    <scope>NUCLEOTIDE SEQUENCE [LARGE SCALE GENOMIC DNA]</scope>
    <source>
        <strain evidence="3">JCM 16902</strain>
    </source>
</reference>
<name>A0ABP6ZDP8_9ACTN</name>
<protein>
    <recommendedName>
        <fullName evidence="4">Bacterial Ig-like domain-containing protein</fullName>
    </recommendedName>
</protein>
<comment type="caution">
    <text evidence="2">The sequence shown here is derived from an EMBL/GenBank/DDBJ whole genome shotgun (WGS) entry which is preliminary data.</text>
</comment>
<organism evidence="2 3">
    <name type="scientific">Kineosporia mesophila</name>
    <dbReference type="NCBI Taxonomy" id="566012"/>
    <lineage>
        <taxon>Bacteria</taxon>
        <taxon>Bacillati</taxon>
        <taxon>Actinomycetota</taxon>
        <taxon>Actinomycetes</taxon>
        <taxon>Kineosporiales</taxon>
        <taxon>Kineosporiaceae</taxon>
        <taxon>Kineosporia</taxon>
    </lineage>
</organism>
<evidence type="ECO:0008006" key="4">
    <source>
        <dbReference type="Google" id="ProtNLM"/>
    </source>
</evidence>
<evidence type="ECO:0000313" key="3">
    <source>
        <dbReference type="Proteomes" id="UP001501074"/>
    </source>
</evidence>
<feature type="signal peptide" evidence="1">
    <location>
        <begin position="1"/>
        <end position="30"/>
    </location>
</feature>
<dbReference type="PROSITE" id="PS51257">
    <property type="entry name" value="PROKAR_LIPOPROTEIN"/>
    <property type="match status" value="1"/>
</dbReference>
<gene>
    <name evidence="2" type="ORF">GCM10022223_22710</name>
</gene>
<feature type="chain" id="PRO_5046651758" description="Bacterial Ig-like domain-containing protein" evidence="1">
    <location>
        <begin position="31"/>
        <end position="216"/>
    </location>
</feature>
<keyword evidence="1" id="KW-0732">Signal</keyword>
<evidence type="ECO:0000313" key="2">
    <source>
        <dbReference type="EMBL" id="GAA3606284.1"/>
    </source>
</evidence>
<dbReference type="Proteomes" id="UP001501074">
    <property type="component" value="Unassembled WGS sequence"/>
</dbReference>
<dbReference type="RefSeq" id="WP_231483255.1">
    <property type="nucleotide sequence ID" value="NZ_BAAAZO010000003.1"/>
</dbReference>
<evidence type="ECO:0000256" key="1">
    <source>
        <dbReference type="SAM" id="SignalP"/>
    </source>
</evidence>
<dbReference type="EMBL" id="BAAAZO010000003">
    <property type="protein sequence ID" value="GAA3606284.1"/>
    <property type="molecule type" value="Genomic_DNA"/>
</dbReference>
<keyword evidence="3" id="KW-1185">Reference proteome</keyword>
<proteinExistence type="predicted"/>
<accession>A0ABP6ZDP8</accession>
<sequence>MTTLLRRTVAGLAACAVPLAILLSAQPASAASCKITPSSTTLYQRSKNVTFNVPSAQYWTLSIADINLSVYKVDGKADRIATFSPSRFANADAGSYAVKVQRQNGTAIDSCSASFHLKRGTDLAISVKTVSSSRKVTGTLKRVNFGAGATKWQKLSGQKVRVQYLNGKGSWVTARTVKTSKKGAFSATVKLGKHRWRATYAGTGTTGARTSSSVTR</sequence>